<reference evidence="5" key="1">
    <citation type="submission" date="2015-05" db="EMBL/GenBank/DDBJ databases">
        <authorList>
            <person name="Fogelqvist Johan"/>
        </authorList>
    </citation>
    <scope>NUCLEOTIDE SEQUENCE [LARGE SCALE GENOMIC DNA]</scope>
</reference>
<evidence type="ECO:0000259" key="3">
    <source>
        <dbReference type="Pfam" id="PF24883"/>
    </source>
</evidence>
<dbReference type="Gene3D" id="1.25.40.20">
    <property type="entry name" value="Ankyrin repeat-containing domain"/>
    <property type="match status" value="3"/>
</dbReference>
<protein>
    <recommendedName>
        <fullName evidence="3">Nephrocystin 3-like N-terminal domain-containing protein</fullName>
    </recommendedName>
</protein>
<evidence type="ECO:0000256" key="2">
    <source>
        <dbReference type="PROSITE-ProRule" id="PRU00023"/>
    </source>
</evidence>
<feature type="repeat" description="ANK" evidence="2">
    <location>
        <begin position="790"/>
        <end position="822"/>
    </location>
</feature>
<dbReference type="SUPFAM" id="SSF52540">
    <property type="entry name" value="P-loop containing nucleoside triphosphate hydrolases"/>
    <property type="match status" value="1"/>
</dbReference>
<dbReference type="SUPFAM" id="SSF48403">
    <property type="entry name" value="Ankyrin repeat"/>
    <property type="match status" value="1"/>
</dbReference>
<dbReference type="PROSITE" id="PS50297">
    <property type="entry name" value="ANK_REP_REGION"/>
    <property type="match status" value="5"/>
</dbReference>
<dbReference type="Pfam" id="PF00023">
    <property type="entry name" value="Ank"/>
    <property type="match status" value="1"/>
</dbReference>
<dbReference type="Pfam" id="PF12796">
    <property type="entry name" value="Ank_2"/>
    <property type="match status" value="3"/>
</dbReference>
<feature type="repeat" description="ANK" evidence="2">
    <location>
        <begin position="548"/>
        <end position="580"/>
    </location>
</feature>
<dbReference type="PROSITE" id="PS50088">
    <property type="entry name" value="ANK_REPEAT"/>
    <property type="match status" value="6"/>
</dbReference>
<dbReference type="PANTHER" id="PTHR10039:SF5">
    <property type="entry name" value="NACHT DOMAIN-CONTAINING PROTEIN"/>
    <property type="match status" value="1"/>
</dbReference>
<feature type="repeat" description="ANK" evidence="2">
    <location>
        <begin position="724"/>
        <end position="756"/>
    </location>
</feature>
<dbReference type="Pfam" id="PF24883">
    <property type="entry name" value="NPHP3_N"/>
    <property type="match status" value="1"/>
</dbReference>
<sequence length="850" mass="94068">MQKHDHGFLWMRGKAGAGKSTMMKFIYQQTKKKLRSPDTSVASFFFNARGMDLEKSISGMYRSLLVQLLEKIPDLQSVLEDTEVIPMTKQDCPGLIVLKELLQNAVMALGNRSFICFIDALDECDELQVRDMVQFFEELAESTTEDDIQFRICFSSRPYPYIEIRCGTILTLEGEIGHSEDLASYVKSRLVVENPLAEELQSRILEKASGIFMWIVLVVEILNSESNHGALALRKRLSEIPSELSKLFKRILTRDGNKPESLLLCVLWILCAKRPLSPTEFRHAMWAGLLEKGLVDEELPDNSYSEASKLVTSSSKGLAEITKAKQPTVQFIHESVRDFLVKDKGLQELWPEIGFEWEAPSHERLKNACVSYLNHPVVRAIRTQTINEDDEQAIAVPSPLSTNSIGNAETSDLTRLCFLKYASQQALSHADAAALFAPQDDYLSEFFNGTGIKWLNHFENYENRHFGKSATPLYVLADKGLERLIRARMRTESPTCAMQERFQYPFFAALAKSHKGAAAALLGLPSLICDGVDISEGINLIKDMVRYRGRTPLSWAAQEGRTKIAEALIQRGSDPNEKDTRGLRPLEIALKGKHEAVAQLLIDAGASCHSSDLFQACSRGLESLVTLLLDRCDTDVNMLDKDGNSMLITVLRAGHEGIIRLLLDKGAAMDLRNHRRSTALIEASRNGYSEAIRLLLEKGAVSIDLQNCSGNTALNKASHLQDLFSNTALIEASRNGYSEAIRLLLEKGAAIDLQNDSGVTALIDASRNGYSEAIRLLLEKGAAIDLQDIAGSTALIEACRNGHSEAVQLLLDNGAATDLQDVAGSTALKEASRVASWVIVKCLYDRGALS</sequence>
<dbReference type="EMBL" id="CVQI01035051">
    <property type="protein sequence ID" value="CRK45842.1"/>
    <property type="molecule type" value="Genomic_DNA"/>
</dbReference>
<feature type="repeat" description="ANK" evidence="2">
    <location>
        <begin position="581"/>
        <end position="613"/>
    </location>
</feature>
<feature type="domain" description="Nephrocystin 3-like N-terminal" evidence="3">
    <location>
        <begin position="3"/>
        <end position="157"/>
    </location>
</feature>
<evidence type="ECO:0000313" key="5">
    <source>
        <dbReference type="Proteomes" id="UP000045706"/>
    </source>
</evidence>
<dbReference type="InterPro" id="IPR036770">
    <property type="entry name" value="Ankyrin_rpt-contain_sf"/>
</dbReference>
<keyword evidence="2" id="KW-0040">ANK repeat</keyword>
<organism evidence="4 5">
    <name type="scientific">Verticillium longisporum</name>
    <name type="common">Verticillium dahliae var. longisporum</name>
    <dbReference type="NCBI Taxonomy" id="100787"/>
    <lineage>
        <taxon>Eukaryota</taxon>
        <taxon>Fungi</taxon>
        <taxon>Dikarya</taxon>
        <taxon>Ascomycota</taxon>
        <taxon>Pezizomycotina</taxon>
        <taxon>Sordariomycetes</taxon>
        <taxon>Hypocreomycetidae</taxon>
        <taxon>Glomerellales</taxon>
        <taxon>Plectosphaerellaceae</taxon>
        <taxon>Verticillium</taxon>
    </lineage>
</organism>
<dbReference type="InterPro" id="IPR027417">
    <property type="entry name" value="P-loop_NTPase"/>
</dbReference>
<evidence type="ECO:0000256" key="1">
    <source>
        <dbReference type="ARBA" id="ARBA00022737"/>
    </source>
</evidence>
<evidence type="ECO:0000313" key="4">
    <source>
        <dbReference type="EMBL" id="CRK45842.1"/>
    </source>
</evidence>
<feature type="repeat" description="ANK" evidence="2">
    <location>
        <begin position="757"/>
        <end position="789"/>
    </location>
</feature>
<dbReference type="Proteomes" id="UP000045706">
    <property type="component" value="Unassembled WGS sequence"/>
</dbReference>
<dbReference type="SMART" id="SM00248">
    <property type="entry name" value="ANK"/>
    <property type="match status" value="7"/>
</dbReference>
<dbReference type="InterPro" id="IPR002110">
    <property type="entry name" value="Ankyrin_rpt"/>
</dbReference>
<dbReference type="AlphaFoldDB" id="A0A0G4NHA1"/>
<proteinExistence type="predicted"/>
<dbReference type="InterPro" id="IPR056884">
    <property type="entry name" value="NPHP3-like_N"/>
</dbReference>
<keyword evidence="1" id="KW-0677">Repeat</keyword>
<feature type="repeat" description="ANK" evidence="2">
    <location>
        <begin position="642"/>
        <end position="674"/>
    </location>
</feature>
<dbReference type="PANTHER" id="PTHR10039">
    <property type="entry name" value="AMELOGENIN"/>
    <property type="match status" value="1"/>
</dbReference>
<name>A0A0G4NHA1_VERLO</name>
<dbReference type="Gene3D" id="3.40.50.300">
    <property type="entry name" value="P-loop containing nucleotide triphosphate hydrolases"/>
    <property type="match status" value="1"/>
</dbReference>
<accession>A0A0G4NHA1</accession>
<gene>
    <name evidence="4" type="ORF">BN1723_006750</name>
</gene>